<dbReference type="Proteomes" id="UP001183535">
    <property type="component" value="Unassembled WGS sequence"/>
</dbReference>
<organism evidence="1 2">
    <name type="scientific">Streptomyces doudnae</name>
    <dbReference type="NCBI Taxonomy" id="3075536"/>
    <lineage>
        <taxon>Bacteria</taxon>
        <taxon>Bacillati</taxon>
        <taxon>Actinomycetota</taxon>
        <taxon>Actinomycetes</taxon>
        <taxon>Kitasatosporales</taxon>
        <taxon>Streptomycetaceae</taxon>
        <taxon>Streptomyces</taxon>
    </lineage>
</organism>
<evidence type="ECO:0000313" key="2">
    <source>
        <dbReference type="Proteomes" id="UP001183535"/>
    </source>
</evidence>
<comment type="caution">
    <text evidence="1">The sequence shown here is derived from an EMBL/GenBank/DDBJ whole genome shotgun (WGS) entry which is preliminary data.</text>
</comment>
<gene>
    <name evidence="1" type="ORF">RM877_13400</name>
</gene>
<evidence type="ECO:0000313" key="1">
    <source>
        <dbReference type="EMBL" id="MDT0435682.1"/>
    </source>
</evidence>
<keyword evidence="2" id="KW-1185">Reference proteome</keyword>
<dbReference type="EMBL" id="JAVRES010000004">
    <property type="protein sequence ID" value="MDT0435682.1"/>
    <property type="molecule type" value="Genomic_DNA"/>
</dbReference>
<proteinExistence type="predicted"/>
<accession>A0ABD5EQM0</accession>
<sequence length="169" mass="18883">MTSHRRPHPKEPQILHALSDGRTNEEIARQLHVGTATAARIRAEHAYPPARPRLTPQEKFTRDTVLLPGGHMVWTGERTQDCAPVITYRGQKLSVRPIAYAMENGRPPVGNVKSACAYPWCVAPECQADAEDRQALRAKKEKEADVPDEVPTLDTARQLDEAFLRLEAC</sequence>
<dbReference type="AlphaFoldDB" id="A0ABD5EQM0"/>
<evidence type="ECO:0008006" key="3">
    <source>
        <dbReference type="Google" id="ProtNLM"/>
    </source>
</evidence>
<protein>
    <recommendedName>
        <fullName evidence="3">Helix-turn-helix domain-containing protein</fullName>
    </recommendedName>
</protein>
<dbReference type="RefSeq" id="WP_093824463.1">
    <property type="nucleotide sequence ID" value="NZ_JAVRES010000004.1"/>
</dbReference>
<name>A0ABD5EQM0_9ACTN</name>
<reference evidence="2" key="1">
    <citation type="submission" date="2023-07" db="EMBL/GenBank/DDBJ databases">
        <title>30 novel species of actinomycetes from the DSMZ collection.</title>
        <authorList>
            <person name="Nouioui I."/>
        </authorList>
    </citation>
    <scope>NUCLEOTIDE SEQUENCE [LARGE SCALE GENOMIC DNA]</scope>
    <source>
        <strain evidence="2">DSM 41981</strain>
    </source>
</reference>